<dbReference type="AlphaFoldDB" id="A0A3S5AXK4"/>
<organism evidence="1 2">
    <name type="scientific">Protopolystoma xenopodis</name>
    <dbReference type="NCBI Taxonomy" id="117903"/>
    <lineage>
        <taxon>Eukaryota</taxon>
        <taxon>Metazoa</taxon>
        <taxon>Spiralia</taxon>
        <taxon>Lophotrochozoa</taxon>
        <taxon>Platyhelminthes</taxon>
        <taxon>Monogenea</taxon>
        <taxon>Polyopisthocotylea</taxon>
        <taxon>Polystomatidea</taxon>
        <taxon>Polystomatidae</taxon>
        <taxon>Protopolystoma</taxon>
    </lineage>
</organism>
<dbReference type="Proteomes" id="UP000784294">
    <property type="component" value="Unassembled WGS sequence"/>
</dbReference>
<evidence type="ECO:0000313" key="2">
    <source>
        <dbReference type="Proteomes" id="UP000784294"/>
    </source>
</evidence>
<name>A0A3S5AXK4_9PLAT</name>
<gene>
    <name evidence="1" type="ORF">PXEA_LOCUS28160</name>
</gene>
<proteinExistence type="predicted"/>
<sequence length="248" mass="27375">MNLTSIELRGYKPVYAFLQNMLSGWRLLPPGKPGSLAEWQLKPDTYNLTLDYLNILRYKTAVNLFGLTVKQDAKNSSIFRIHASSFRRSGMQFPPRLGLINPPNGTRATLDSTLLSGYRVEIMHCTTTNRVRVPLGVMIGSRLGRNWHELSFTVQLTFKEAASLRPGLLQSFGLTASDSRQVTFPDVSHVALIGWDLLPCLALVVECADCAANESAVSVFVHVYEAIKMHANSALPANSDNLANLAVL</sequence>
<accession>A0A3S5AXK4</accession>
<dbReference type="Gene3D" id="1.10.1380.10">
    <property type="entry name" value="Neutral endopeptidase , domain2"/>
    <property type="match status" value="1"/>
</dbReference>
<reference evidence="1" key="1">
    <citation type="submission" date="2018-11" db="EMBL/GenBank/DDBJ databases">
        <authorList>
            <consortium name="Pathogen Informatics"/>
        </authorList>
    </citation>
    <scope>NUCLEOTIDE SEQUENCE</scope>
</reference>
<evidence type="ECO:0000313" key="1">
    <source>
        <dbReference type="EMBL" id="VEL34720.1"/>
    </source>
</evidence>
<keyword evidence="2" id="KW-1185">Reference proteome</keyword>
<dbReference type="OrthoDB" id="6475849at2759"/>
<comment type="caution">
    <text evidence="1">The sequence shown here is derived from an EMBL/GenBank/DDBJ whole genome shotgun (WGS) entry which is preliminary data.</text>
</comment>
<protein>
    <submittedName>
        <fullName evidence="1">Uncharacterized protein</fullName>
    </submittedName>
</protein>
<dbReference type="EMBL" id="CAAALY010248253">
    <property type="protein sequence ID" value="VEL34720.1"/>
    <property type="molecule type" value="Genomic_DNA"/>
</dbReference>
<dbReference type="InterPro" id="IPR042089">
    <property type="entry name" value="Peptidase_M13_dom_2"/>
</dbReference>